<dbReference type="AlphaFoldDB" id="A0A0U2VFE0"/>
<proteinExistence type="predicted"/>
<name>A0A0U2VFE0_9BACL</name>
<evidence type="ECO:0000313" key="1">
    <source>
        <dbReference type="EMBL" id="ALS22243.1"/>
    </source>
</evidence>
<protein>
    <submittedName>
        <fullName evidence="1">Uncharacterized protein</fullName>
    </submittedName>
</protein>
<dbReference type="EMBL" id="CP013652">
    <property type="protein sequence ID" value="ALS22243.1"/>
    <property type="molecule type" value="Genomic_DNA"/>
</dbReference>
<dbReference type="KEGG" id="pnp:IJ22_18690"/>
<keyword evidence="2" id="KW-1185">Reference proteome</keyword>
<sequence length="80" mass="9409">MTAEELKNKIVYAFRYLDKGEQLRLTKQAIVVKDFLRNSYGEAELTSMMNLPSETWKAAWKLFEEYHGIFTHGDYLEATK</sequence>
<accession>A0A0U2VFE0</accession>
<dbReference type="RefSeq" id="WP_062408555.1">
    <property type="nucleotide sequence ID" value="NZ_CP013652.1"/>
</dbReference>
<dbReference type="STRING" id="162209.IJ22_18690"/>
<organism evidence="1 2">
    <name type="scientific">Paenibacillus naphthalenovorans</name>
    <dbReference type="NCBI Taxonomy" id="162209"/>
    <lineage>
        <taxon>Bacteria</taxon>
        <taxon>Bacillati</taxon>
        <taxon>Bacillota</taxon>
        <taxon>Bacilli</taxon>
        <taxon>Bacillales</taxon>
        <taxon>Paenibacillaceae</taxon>
        <taxon>Paenibacillus</taxon>
    </lineage>
</organism>
<reference evidence="2" key="1">
    <citation type="submission" date="2015-12" db="EMBL/GenBank/DDBJ databases">
        <title>Complete genome sequences of two moderately thermophilic Paenibacillus species.</title>
        <authorList>
            <person name="Butler R.III."/>
            <person name="Wang J."/>
            <person name="Stark B.C."/>
            <person name="Pombert J.-F."/>
        </authorList>
    </citation>
    <scope>NUCLEOTIDE SEQUENCE [LARGE SCALE GENOMIC DNA]</scope>
    <source>
        <strain evidence="2">32O-Y</strain>
    </source>
</reference>
<dbReference type="PATRIC" id="fig|162209.4.peg.1980"/>
<evidence type="ECO:0000313" key="2">
    <source>
        <dbReference type="Proteomes" id="UP000061660"/>
    </source>
</evidence>
<dbReference type="Proteomes" id="UP000061660">
    <property type="component" value="Chromosome"/>
</dbReference>
<gene>
    <name evidence="1" type="ORF">IJ22_18690</name>
</gene>
<reference evidence="1 2" key="2">
    <citation type="journal article" date="2016" name="Genome Announc.">
        <title>Complete Genome Sequences of Two Interactive Moderate Thermophiles, Paenibacillus napthalenovorans 32O-Y and Paenibacillus sp. 32O-W.</title>
        <authorList>
            <person name="Butler R.R.III."/>
            <person name="Wang J."/>
            <person name="Stark B.C."/>
            <person name="Pombert J.F."/>
        </authorList>
    </citation>
    <scope>NUCLEOTIDE SEQUENCE [LARGE SCALE GENOMIC DNA]</scope>
    <source>
        <strain evidence="1 2">32O-Y</strain>
    </source>
</reference>